<organism evidence="1 2">
    <name type="scientific">Catharanthus roseus</name>
    <name type="common">Madagascar periwinkle</name>
    <name type="synonym">Vinca rosea</name>
    <dbReference type="NCBI Taxonomy" id="4058"/>
    <lineage>
        <taxon>Eukaryota</taxon>
        <taxon>Viridiplantae</taxon>
        <taxon>Streptophyta</taxon>
        <taxon>Embryophyta</taxon>
        <taxon>Tracheophyta</taxon>
        <taxon>Spermatophyta</taxon>
        <taxon>Magnoliopsida</taxon>
        <taxon>eudicotyledons</taxon>
        <taxon>Gunneridae</taxon>
        <taxon>Pentapetalae</taxon>
        <taxon>asterids</taxon>
        <taxon>lamiids</taxon>
        <taxon>Gentianales</taxon>
        <taxon>Apocynaceae</taxon>
        <taxon>Rauvolfioideae</taxon>
        <taxon>Vinceae</taxon>
        <taxon>Catharanthinae</taxon>
        <taxon>Catharanthus</taxon>
    </lineage>
</organism>
<protein>
    <submittedName>
        <fullName evidence="1">Uncharacterized protein</fullName>
    </submittedName>
</protein>
<dbReference type="Proteomes" id="UP001060085">
    <property type="component" value="Linkage Group LG05"/>
</dbReference>
<comment type="caution">
    <text evidence="1">The sequence shown here is derived from an EMBL/GenBank/DDBJ whole genome shotgun (WGS) entry which is preliminary data.</text>
</comment>
<gene>
    <name evidence="1" type="ORF">M9H77_24643</name>
</gene>
<reference evidence="2" key="1">
    <citation type="journal article" date="2023" name="Nat. Plants">
        <title>Single-cell RNA sequencing provides a high-resolution roadmap for understanding the multicellular compartmentation of specialized metabolism.</title>
        <authorList>
            <person name="Sun S."/>
            <person name="Shen X."/>
            <person name="Li Y."/>
            <person name="Li Y."/>
            <person name="Wang S."/>
            <person name="Li R."/>
            <person name="Zhang H."/>
            <person name="Shen G."/>
            <person name="Guo B."/>
            <person name="Wei J."/>
            <person name="Xu J."/>
            <person name="St-Pierre B."/>
            <person name="Chen S."/>
            <person name="Sun C."/>
        </authorList>
    </citation>
    <scope>NUCLEOTIDE SEQUENCE [LARGE SCALE GENOMIC DNA]</scope>
</reference>
<accession>A0ACC0AWS6</accession>
<evidence type="ECO:0000313" key="2">
    <source>
        <dbReference type="Proteomes" id="UP001060085"/>
    </source>
</evidence>
<proteinExistence type="predicted"/>
<evidence type="ECO:0000313" key="1">
    <source>
        <dbReference type="EMBL" id="KAI5665320.1"/>
    </source>
</evidence>
<keyword evidence="2" id="KW-1185">Reference proteome</keyword>
<sequence length="240" mass="26300">MANSEEFNPLLEKQQQSKPEVNNTDEKKSNSAKSIDEEPVKKSPPIGWTADGLPLSHGSVVGEPMVGRTHWDSSLCACLGRNDEFCSSDLEVCLLGSVAPCVLYGSNAERLGAAPGTFANHCLPYTGLYLIGNSFFGSNLLAPWFSYATRTAIRRRFNLEGSCEAFTRSCGCCGSFIEDEVQREHCEAACDFATHVFCHACALCQEGREVRRRLPHPGFNAQPIMVMIPPGEQTMGRRMA</sequence>
<name>A0ACC0AWS6_CATRO</name>
<dbReference type="EMBL" id="CM044705">
    <property type="protein sequence ID" value="KAI5665320.1"/>
    <property type="molecule type" value="Genomic_DNA"/>
</dbReference>